<organism evidence="3 4">
    <name type="scientific">Mesorhizobium plurifarium</name>
    <dbReference type="NCBI Taxonomy" id="69974"/>
    <lineage>
        <taxon>Bacteria</taxon>
        <taxon>Pseudomonadati</taxon>
        <taxon>Pseudomonadota</taxon>
        <taxon>Alphaproteobacteria</taxon>
        <taxon>Hyphomicrobiales</taxon>
        <taxon>Phyllobacteriaceae</taxon>
        <taxon>Mesorhizobium</taxon>
    </lineage>
</organism>
<accession>A0A0K2W331</accession>
<keyword evidence="2 3" id="KW-0812">Transmembrane</keyword>
<feature type="transmembrane region" description="Helical" evidence="2">
    <location>
        <begin position="131"/>
        <end position="151"/>
    </location>
</feature>
<dbReference type="AlphaFoldDB" id="A0A0K2W331"/>
<gene>
    <name evidence="3" type="ORF">MPL1032_30003</name>
</gene>
<feature type="region of interest" description="Disordered" evidence="1">
    <location>
        <begin position="91"/>
        <end position="115"/>
    </location>
</feature>
<dbReference type="SUPFAM" id="SSF50199">
    <property type="entry name" value="Staphylococcal nuclease"/>
    <property type="match status" value="1"/>
</dbReference>
<dbReference type="EMBL" id="CCND01000023">
    <property type="protein sequence ID" value="CDX59998.1"/>
    <property type="molecule type" value="Genomic_DNA"/>
</dbReference>
<evidence type="ECO:0000313" key="3">
    <source>
        <dbReference type="EMBL" id="CDX59998.1"/>
    </source>
</evidence>
<reference evidence="4" key="1">
    <citation type="submission" date="2014-08" db="EMBL/GenBank/DDBJ databases">
        <authorList>
            <person name="Edwards T."/>
        </authorList>
    </citation>
    <scope>NUCLEOTIDE SEQUENCE [LARGE SCALE GENOMIC DNA]</scope>
</reference>
<keyword evidence="2" id="KW-1133">Transmembrane helix</keyword>
<sequence length="301" mass="33292">MSKRHPLSRTGLPTLRLPTIIGRGPGAIRMEPEDDLQSRIEAALVRGRLSQWQRQFLNDMHDRFAKYGARTRLSDKQWAKLYEIIGRPAAPSAHYEPSRSLPHRPAPPQQWRPRRPRNLLEREARYFARRFTRTFGMALALIVVGLVFSLIDKGGQVTWPNMPSLARSGTGDRVPLARSQFTITDGDTIRLDGSAKGTRLVGFNAPESIEPRCAVEGNLGRRAKARLTELVASAKLELQMVPCSCPPGTEGTDRCNYGRSCGHLFANGQEVGDVLISEGLAVPFICGSTSCPATPRPWCAP</sequence>
<evidence type="ECO:0000256" key="2">
    <source>
        <dbReference type="SAM" id="Phobius"/>
    </source>
</evidence>
<evidence type="ECO:0000256" key="1">
    <source>
        <dbReference type="SAM" id="MobiDB-lite"/>
    </source>
</evidence>
<dbReference type="Gene3D" id="2.40.50.90">
    <property type="match status" value="1"/>
</dbReference>
<keyword evidence="2" id="KW-0472">Membrane</keyword>
<name>A0A0K2W331_MESPL</name>
<dbReference type="InterPro" id="IPR035437">
    <property type="entry name" value="SNase_OB-fold_sf"/>
</dbReference>
<protein>
    <submittedName>
        <fullName evidence="3">Putative transmembrane protein</fullName>
    </submittedName>
</protein>
<dbReference type="Proteomes" id="UP000182888">
    <property type="component" value="Unassembled WGS sequence"/>
</dbReference>
<proteinExistence type="predicted"/>
<evidence type="ECO:0000313" key="4">
    <source>
        <dbReference type="Proteomes" id="UP000182888"/>
    </source>
</evidence>